<evidence type="ECO:0000256" key="4">
    <source>
        <dbReference type="ARBA" id="ARBA00023242"/>
    </source>
</evidence>
<dbReference type="Proteomes" id="UP000516437">
    <property type="component" value="Chromosome 7"/>
</dbReference>
<feature type="region of interest" description="Leucine repeat I (LRI)" evidence="5">
    <location>
        <begin position="319"/>
        <end position="379"/>
    </location>
</feature>
<dbReference type="PROSITE" id="PS50985">
    <property type="entry name" value="GRAS"/>
    <property type="match status" value="1"/>
</dbReference>
<feature type="region of interest" description="Leucine repeat II (LRII)" evidence="5">
    <location>
        <begin position="479"/>
        <end position="511"/>
    </location>
</feature>
<keyword evidence="3" id="KW-0804">Transcription</keyword>
<evidence type="ECO:0000256" key="5">
    <source>
        <dbReference type="PROSITE-ProRule" id="PRU01191"/>
    </source>
</evidence>
<keyword evidence="8" id="KW-1185">Reference proteome</keyword>
<evidence type="ECO:0000256" key="6">
    <source>
        <dbReference type="SAM" id="MobiDB-lite"/>
    </source>
</evidence>
<feature type="compositionally biased region" description="Polar residues" evidence="6">
    <location>
        <begin position="283"/>
        <end position="297"/>
    </location>
</feature>
<feature type="region of interest" description="Disordered" evidence="6">
    <location>
        <begin position="280"/>
        <end position="312"/>
    </location>
</feature>
<evidence type="ECO:0000313" key="8">
    <source>
        <dbReference type="Proteomes" id="UP000516437"/>
    </source>
</evidence>
<evidence type="ECO:0000256" key="2">
    <source>
        <dbReference type="ARBA" id="ARBA00023015"/>
    </source>
</evidence>
<comment type="similarity">
    <text evidence="5">Belongs to the GRAS family.</text>
</comment>
<dbReference type="InterPro" id="IPR005202">
    <property type="entry name" value="TF_GRAS"/>
</dbReference>
<keyword evidence="2" id="KW-0805">Transcription regulation</keyword>
<evidence type="ECO:0000256" key="3">
    <source>
        <dbReference type="ARBA" id="ARBA00023163"/>
    </source>
</evidence>
<evidence type="ECO:0000256" key="1">
    <source>
        <dbReference type="ARBA" id="ARBA00004123"/>
    </source>
</evidence>
<feature type="region of interest" description="VHIID" evidence="5">
    <location>
        <begin position="398"/>
        <end position="463"/>
    </location>
</feature>
<feature type="region of interest" description="SAW" evidence="5">
    <location>
        <begin position="617"/>
        <end position="692"/>
    </location>
</feature>
<sequence>MGSTGRRHSEESDSSDAILNYLSQILMDEGLENGSCMFPDAALQAAEKSFYEVLGEKYPFLINQMASHHDYAESPVNNGTDFQNYCGSKSSTVVHANNAIESNSVSDLSEQKSCCVLAPPGEYTFLSNSWPSLQSFSPAPSNFRNTAAGLADPDPLYAPLAPGSVSQRKSLLQCMDAMKETRSLLPRGNHRNLHIENSRLIPPELMEKNLVVDVAAKDQGKRDYPSSGMETKKITSVINLSAVSERRQEHLAVYDEATEQREMFDKTMLFNREGDGSAVCTHKNLQNGRGRTLSQSGKQRERGGGATSKKENVKKRDLVDLRSLLMHCAEAVAGNDLRSAHELLLQIRQHSSPLGDGSQRVAHCFANALEARFVGRGSEAYAEMAAKLAPSFHILKACRSFLSACPFMRMSNFFATQTIMDLSWTATKLHIIHFGILYGFQWAGLIQHLSERPGGPPALRITGLEHPYPGIRTAAIMQETGRRLSDYCERFNVPFEYNAIAQKWDTVQFEDLEIIRDEVLVVYCSCRFRHLVDETVLLSSPRDTVLKLIKRINPDVFIHAIVNGSYNAPFFVSRFREALHHFSAVFDMFEANSILENHERIVLEQEIYGNQILNVVACEGEKRVERPETYKQWQLRNLRTGLRQLPLNDDIMKIVKAQVKLCYHKDFLVDEDNQWMLQGWKGRILFAISCWKTA</sequence>
<dbReference type="Pfam" id="PF03514">
    <property type="entry name" value="GRAS"/>
    <property type="match status" value="1"/>
</dbReference>
<organism evidence="7 8">
    <name type="scientific">Morella rubra</name>
    <name type="common">Chinese bayberry</name>
    <dbReference type="NCBI Taxonomy" id="262757"/>
    <lineage>
        <taxon>Eukaryota</taxon>
        <taxon>Viridiplantae</taxon>
        <taxon>Streptophyta</taxon>
        <taxon>Embryophyta</taxon>
        <taxon>Tracheophyta</taxon>
        <taxon>Spermatophyta</taxon>
        <taxon>Magnoliopsida</taxon>
        <taxon>eudicotyledons</taxon>
        <taxon>Gunneridae</taxon>
        <taxon>Pentapetalae</taxon>
        <taxon>rosids</taxon>
        <taxon>fabids</taxon>
        <taxon>Fagales</taxon>
        <taxon>Myricaceae</taxon>
        <taxon>Morella</taxon>
    </lineage>
</organism>
<dbReference type="AlphaFoldDB" id="A0A6A1V321"/>
<feature type="compositionally biased region" description="Basic and acidic residues" evidence="6">
    <location>
        <begin position="298"/>
        <end position="312"/>
    </location>
</feature>
<dbReference type="OrthoDB" id="47276at2759"/>
<reference evidence="7 8" key="1">
    <citation type="journal article" date="2019" name="Plant Biotechnol. J.">
        <title>The red bayberry genome and genetic basis of sex determination.</title>
        <authorList>
            <person name="Jia H.M."/>
            <person name="Jia H.J."/>
            <person name="Cai Q.L."/>
            <person name="Wang Y."/>
            <person name="Zhao H.B."/>
            <person name="Yang W.F."/>
            <person name="Wang G.Y."/>
            <person name="Li Y.H."/>
            <person name="Zhan D.L."/>
            <person name="Shen Y.T."/>
            <person name="Niu Q.F."/>
            <person name="Chang L."/>
            <person name="Qiu J."/>
            <person name="Zhao L."/>
            <person name="Xie H.B."/>
            <person name="Fu W.Y."/>
            <person name="Jin J."/>
            <person name="Li X.W."/>
            <person name="Jiao Y."/>
            <person name="Zhou C.C."/>
            <person name="Tu T."/>
            <person name="Chai C.Y."/>
            <person name="Gao J.L."/>
            <person name="Fan L.J."/>
            <person name="van de Weg E."/>
            <person name="Wang J.Y."/>
            <person name="Gao Z.S."/>
        </authorList>
    </citation>
    <scope>NUCLEOTIDE SEQUENCE [LARGE SCALE GENOMIC DNA]</scope>
    <source>
        <tissue evidence="7">Leaves</tissue>
    </source>
</reference>
<keyword evidence="4" id="KW-0539">Nucleus</keyword>
<dbReference type="PANTHER" id="PTHR31636">
    <property type="entry name" value="OSJNBA0084A10.13 PROTEIN-RELATED"/>
    <property type="match status" value="1"/>
</dbReference>
<name>A0A6A1V321_9ROSI</name>
<comment type="caution">
    <text evidence="5">Lacks conserved residue(s) required for the propagation of feature annotation.</text>
</comment>
<gene>
    <name evidence="7" type="ORF">CJ030_MR7G027608</name>
</gene>
<accession>A0A6A1V321</accession>
<evidence type="ECO:0000313" key="7">
    <source>
        <dbReference type="EMBL" id="KAB1206408.1"/>
    </source>
</evidence>
<dbReference type="GO" id="GO:0005634">
    <property type="term" value="C:nucleus"/>
    <property type="evidence" value="ECO:0007669"/>
    <property type="project" value="UniProtKB-SubCell"/>
</dbReference>
<comment type="subcellular location">
    <subcellularLocation>
        <location evidence="1">Nucleus</location>
    </subcellularLocation>
</comment>
<comment type="caution">
    <text evidence="7">The sequence shown here is derived from an EMBL/GenBank/DDBJ whole genome shotgun (WGS) entry which is preliminary data.</text>
</comment>
<protein>
    <submittedName>
        <fullName evidence="7">Scarecrow-like protein 14</fullName>
    </submittedName>
</protein>
<proteinExistence type="inferred from homology"/>
<dbReference type="EMBL" id="RXIC02000025">
    <property type="protein sequence ID" value="KAB1206408.1"/>
    <property type="molecule type" value="Genomic_DNA"/>
</dbReference>